<dbReference type="OrthoDB" id="3485856at2759"/>
<feature type="region of interest" description="Disordered" evidence="1">
    <location>
        <begin position="1"/>
        <end position="47"/>
    </location>
</feature>
<dbReference type="RefSeq" id="XP_022506866.1">
    <property type="nucleotide sequence ID" value="XM_022660823.1"/>
</dbReference>
<sequence>MPSSTYCRDDLSPNTKDPLEAASRPTSDQISLDSYVTAGEKDPEERDNTCLEIAGFSDSSQSPWDPYTELAGASNDPPAMSSILKAITAQPRAVESPCWTEYQLDACHVDLLRQRLEECGVSEKVRSGYFSELGIFVHEAHSYTHNIYACHFSRYFFKKLDHLSSSPEEEACVAHIVDSGSSDAKAKDSTNKGYHQPDNFYSHFFSIHHGCCLEIACTQKRARLNDLAEFYFFDSDRQTQVLVCIDFDADRSKKATLLTWRRSGGELKAHVQDIRTEDGKLVPGDSLRITMLEIAPSDRIPPSMHNMAIEFSVQELVEILELAESARAKCDEIQRAKNTVPIVPKPTAGLPDDVEGASKPIS</sequence>
<dbReference type="AlphaFoldDB" id="A0A177ESE0"/>
<dbReference type="GeneID" id="34606025"/>
<organism evidence="2 3">
    <name type="scientific">Fonsecaea monophora</name>
    <dbReference type="NCBI Taxonomy" id="254056"/>
    <lineage>
        <taxon>Eukaryota</taxon>
        <taxon>Fungi</taxon>
        <taxon>Dikarya</taxon>
        <taxon>Ascomycota</taxon>
        <taxon>Pezizomycotina</taxon>
        <taxon>Eurotiomycetes</taxon>
        <taxon>Chaetothyriomycetidae</taxon>
        <taxon>Chaetothyriales</taxon>
        <taxon>Herpotrichiellaceae</taxon>
        <taxon>Fonsecaea</taxon>
    </lineage>
</organism>
<evidence type="ECO:0000256" key="1">
    <source>
        <dbReference type="SAM" id="MobiDB-lite"/>
    </source>
</evidence>
<accession>A0A177ESE0</accession>
<gene>
    <name evidence="2" type="ORF">AYO21_10918</name>
</gene>
<feature type="compositionally biased region" description="Polar residues" evidence="1">
    <location>
        <begin position="24"/>
        <end position="34"/>
    </location>
</feature>
<keyword evidence="3" id="KW-1185">Reference proteome</keyword>
<comment type="caution">
    <text evidence="2">The sequence shown here is derived from an EMBL/GenBank/DDBJ whole genome shotgun (WGS) entry which is preliminary data.</text>
</comment>
<proteinExistence type="predicted"/>
<name>A0A177ESE0_9EURO</name>
<dbReference type="Proteomes" id="UP000077002">
    <property type="component" value="Unassembled WGS sequence"/>
</dbReference>
<evidence type="ECO:0000313" key="2">
    <source>
        <dbReference type="EMBL" id="OAG34914.1"/>
    </source>
</evidence>
<protein>
    <submittedName>
        <fullName evidence="2">Uncharacterized protein</fullName>
    </submittedName>
</protein>
<evidence type="ECO:0000313" key="3">
    <source>
        <dbReference type="Proteomes" id="UP000077002"/>
    </source>
</evidence>
<feature type="region of interest" description="Disordered" evidence="1">
    <location>
        <begin position="343"/>
        <end position="362"/>
    </location>
</feature>
<reference evidence="2 3" key="1">
    <citation type="submission" date="2016-03" db="EMBL/GenBank/DDBJ databases">
        <title>Draft genome sequence of the Fonsecaea monophora CBS 269.37.</title>
        <authorList>
            <person name="Bombassaro A."/>
            <person name="Vinicius W.A."/>
            <person name="De Hoog S."/>
            <person name="Sun J."/>
            <person name="Souza E.M."/>
            <person name="Raittz R.T."/>
            <person name="Costa F."/>
            <person name="Leao A.C."/>
            <person name="Tadra-Sfeir M.Z."/>
            <person name="Baura V."/>
            <person name="Balsanelli E."/>
            <person name="Pedrosa F.O."/>
            <person name="Moreno L.F."/>
            <person name="Steffens M.B."/>
            <person name="Xi L."/>
            <person name="Bocca A.L."/>
            <person name="Felipe M.S."/>
            <person name="Teixeira M."/>
            <person name="Telles Filho F.Q."/>
            <person name="Azevedo C.M."/>
            <person name="Gomes R."/>
            <person name="Vicente V.A."/>
        </authorList>
    </citation>
    <scope>NUCLEOTIDE SEQUENCE [LARGE SCALE GENOMIC DNA]</scope>
    <source>
        <strain evidence="2 3">CBS 269.37</strain>
    </source>
</reference>
<dbReference type="EMBL" id="LVKK01000136">
    <property type="protein sequence ID" value="OAG34914.1"/>
    <property type="molecule type" value="Genomic_DNA"/>
</dbReference>